<organism evidence="3 4">
    <name type="scientific">Pseudonocardia endophytica</name>
    <dbReference type="NCBI Taxonomy" id="401976"/>
    <lineage>
        <taxon>Bacteria</taxon>
        <taxon>Bacillati</taxon>
        <taxon>Actinomycetota</taxon>
        <taxon>Actinomycetes</taxon>
        <taxon>Pseudonocardiales</taxon>
        <taxon>Pseudonocardiaceae</taxon>
        <taxon>Pseudonocardia</taxon>
    </lineage>
</organism>
<proteinExistence type="predicted"/>
<dbReference type="AlphaFoldDB" id="A0A4R1HKW5"/>
<comment type="caution">
    <text evidence="3">The sequence shown here is derived from an EMBL/GenBank/DDBJ whole genome shotgun (WGS) entry which is preliminary data.</text>
</comment>
<evidence type="ECO:0000256" key="1">
    <source>
        <dbReference type="SAM" id="MobiDB-lite"/>
    </source>
</evidence>
<accession>A0A4R1HKW5</accession>
<evidence type="ECO:0000256" key="2">
    <source>
        <dbReference type="SAM" id="Phobius"/>
    </source>
</evidence>
<gene>
    <name evidence="3" type="ORF">EV378_5702</name>
</gene>
<keyword evidence="4" id="KW-1185">Reference proteome</keyword>
<feature type="compositionally biased region" description="Polar residues" evidence="1">
    <location>
        <begin position="132"/>
        <end position="141"/>
    </location>
</feature>
<dbReference type="EMBL" id="SMFZ01000002">
    <property type="protein sequence ID" value="TCK21711.1"/>
    <property type="molecule type" value="Genomic_DNA"/>
</dbReference>
<feature type="region of interest" description="Disordered" evidence="1">
    <location>
        <begin position="128"/>
        <end position="163"/>
    </location>
</feature>
<keyword evidence="2" id="KW-0472">Membrane</keyword>
<reference evidence="3 4" key="1">
    <citation type="submission" date="2019-03" db="EMBL/GenBank/DDBJ databases">
        <title>Sequencing the genomes of 1000 actinobacteria strains.</title>
        <authorList>
            <person name="Klenk H.-P."/>
        </authorList>
    </citation>
    <scope>NUCLEOTIDE SEQUENCE [LARGE SCALE GENOMIC DNA]</scope>
    <source>
        <strain evidence="3 4">DSM 44969</strain>
    </source>
</reference>
<sequence length="229" mass="23632">MTGPPEDPASEPWPTGRHAPLDESSSRTTPPDDSGPRATWDAGTTPASASDESSARSTGPDDSSSHATWGTVLGGAVLLGVVLATLAIVQWAGDTDQAPFEPGSAADVIGAVGRAGLQVCSVRDEPDPLARQATSSSTVRISTDCAAPTPQASPAAAPRRTSDDATAVIDRYATAADRDAVARELTARIRPRGSGVVYTWRDMTVLVRGDADDTVRERLESVLRGSGAV</sequence>
<protein>
    <submittedName>
        <fullName evidence="3">Uncharacterized protein</fullName>
    </submittedName>
</protein>
<keyword evidence="2" id="KW-0812">Transmembrane</keyword>
<feature type="compositionally biased region" description="Low complexity" evidence="1">
    <location>
        <begin position="146"/>
        <end position="159"/>
    </location>
</feature>
<keyword evidence="2" id="KW-1133">Transmembrane helix</keyword>
<dbReference type="Proteomes" id="UP000295560">
    <property type="component" value="Unassembled WGS sequence"/>
</dbReference>
<evidence type="ECO:0000313" key="3">
    <source>
        <dbReference type="EMBL" id="TCK21711.1"/>
    </source>
</evidence>
<name>A0A4R1HKW5_PSEEN</name>
<feature type="region of interest" description="Disordered" evidence="1">
    <location>
        <begin position="1"/>
        <end position="66"/>
    </location>
</feature>
<feature type="transmembrane region" description="Helical" evidence="2">
    <location>
        <begin position="67"/>
        <end position="89"/>
    </location>
</feature>
<feature type="compositionally biased region" description="Polar residues" evidence="1">
    <location>
        <begin position="45"/>
        <end position="66"/>
    </location>
</feature>
<evidence type="ECO:0000313" key="4">
    <source>
        <dbReference type="Proteomes" id="UP000295560"/>
    </source>
</evidence>